<comment type="caution">
    <text evidence="1">The sequence shown here is derived from an EMBL/GenBank/DDBJ whole genome shotgun (WGS) entry which is preliminary data.</text>
</comment>
<proteinExistence type="predicted"/>
<accession>A0AAD5R3Q8</accession>
<gene>
    <name evidence="1" type="ORF">KIN20_030261</name>
</gene>
<evidence type="ECO:0000313" key="1">
    <source>
        <dbReference type="EMBL" id="KAJ1368904.1"/>
    </source>
</evidence>
<reference evidence="1" key="1">
    <citation type="submission" date="2021-06" db="EMBL/GenBank/DDBJ databases">
        <title>Parelaphostrongylus tenuis whole genome reference sequence.</title>
        <authorList>
            <person name="Garwood T.J."/>
            <person name="Larsen P.A."/>
            <person name="Fountain-Jones N.M."/>
            <person name="Garbe J.R."/>
            <person name="Macchietto M.G."/>
            <person name="Kania S.A."/>
            <person name="Gerhold R.W."/>
            <person name="Richards J.E."/>
            <person name="Wolf T.M."/>
        </authorList>
    </citation>
    <scope>NUCLEOTIDE SEQUENCE</scope>
    <source>
        <strain evidence="1">MNPRO001-30</strain>
        <tissue evidence="1">Meninges</tissue>
    </source>
</reference>
<name>A0AAD5R3Q8_PARTN</name>
<evidence type="ECO:0000313" key="2">
    <source>
        <dbReference type="Proteomes" id="UP001196413"/>
    </source>
</evidence>
<sequence length="89" mass="9649">MPQGQACLCPWFTLTHPGPQFPGIAANRDAASSLVSRLIMQTVTDVLSQQGRSAGLPDAITSAILNQLMVQIRYVPLECKEMTVEIPPK</sequence>
<organism evidence="1 2">
    <name type="scientific">Parelaphostrongylus tenuis</name>
    <name type="common">Meningeal worm</name>
    <dbReference type="NCBI Taxonomy" id="148309"/>
    <lineage>
        <taxon>Eukaryota</taxon>
        <taxon>Metazoa</taxon>
        <taxon>Ecdysozoa</taxon>
        <taxon>Nematoda</taxon>
        <taxon>Chromadorea</taxon>
        <taxon>Rhabditida</taxon>
        <taxon>Rhabditina</taxon>
        <taxon>Rhabditomorpha</taxon>
        <taxon>Strongyloidea</taxon>
        <taxon>Metastrongylidae</taxon>
        <taxon>Parelaphostrongylus</taxon>
    </lineage>
</organism>
<dbReference type="AlphaFoldDB" id="A0AAD5R3Q8"/>
<dbReference type="EMBL" id="JAHQIW010006346">
    <property type="protein sequence ID" value="KAJ1368904.1"/>
    <property type="molecule type" value="Genomic_DNA"/>
</dbReference>
<keyword evidence="2" id="KW-1185">Reference proteome</keyword>
<dbReference type="Proteomes" id="UP001196413">
    <property type="component" value="Unassembled WGS sequence"/>
</dbReference>
<protein>
    <submittedName>
        <fullName evidence="1">Uncharacterized protein</fullName>
    </submittedName>
</protein>